<evidence type="ECO:0000256" key="1">
    <source>
        <dbReference type="SAM" id="MobiDB-lite"/>
    </source>
</evidence>
<dbReference type="InterPro" id="IPR052917">
    <property type="entry name" value="Stress-Dev_Protein"/>
</dbReference>
<dbReference type="SUPFAM" id="SSF50475">
    <property type="entry name" value="FMN-binding split barrel"/>
    <property type="match status" value="1"/>
</dbReference>
<dbReference type="AlphaFoldDB" id="M7T1R3"/>
<organism evidence="3 4">
    <name type="scientific">Eutypa lata (strain UCR-EL1)</name>
    <name type="common">Grapevine dieback disease fungus</name>
    <name type="synonym">Eutypa armeniacae</name>
    <dbReference type="NCBI Taxonomy" id="1287681"/>
    <lineage>
        <taxon>Eukaryota</taxon>
        <taxon>Fungi</taxon>
        <taxon>Dikarya</taxon>
        <taxon>Ascomycota</taxon>
        <taxon>Pezizomycotina</taxon>
        <taxon>Sordariomycetes</taxon>
        <taxon>Xylariomycetidae</taxon>
        <taxon>Xylariales</taxon>
        <taxon>Diatrypaceae</taxon>
        <taxon>Eutypa</taxon>
    </lineage>
</organism>
<dbReference type="eggNOG" id="ENOG502RZBA">
    <property type="taxonomic scope" value="Eukaryota"/>
</dbReference>
<sequence>MSSTSFSNTDTGSKPADPYKEASKDEPSTLQEKIETVTQFISSCKFGMMTTRDASSDKLVSRCMAVAATESGGIDLLFFTNTESHKTDELQADPHVNIAFLDSSSSNGEWASLAGIATIETDRNLVKQHYSSSLKAWLGDLGDGTHDGSENDPRIGIIRVKTGSVTYAVARNLLGRVAGMARGAVTGEVAAPVKLREVTEGEVSQWRASH</sequence>
<accession>M7T1R3</accession>
<dbReference type="OMA" id="AKAWWDS"/>
<evidence type="ECO:0000313" key="3">
    <source>
        <dbReference type="EMBL" id="EMR63751.1"/>
    </source>
</evidence>
<dbReference type="HOGENOM" id="CLU_091428_0_1_1"/>
<dbReference type="Gene3D" id="2.30.110.10">
    <property type="entry name" value="Electron Transport, Fmn-binding Protein, Chain A"/>
    <property type="match status" value="1"/>
</dbReference>
<dbReference type="Proteomes" id="UP000012174">
    <property type="component" value="Unassembled WGS sequence"/>
</dbReference>
<gene>
    <name evidence="3" type="ORF">UCREL1_9293</name>
</gene>
<dbReference type="STRING" id="1287681.M7T1R3"/>
<name>M7T1R3_EUTLA</name>
<protein>
    <recommendedName>
        <fullName evidence="2">General stress protein FMN-binding split barrel domain-containing protein</fullName>
    </recommendedName>
</protein>
<evidence type="ECO:0000313" key="4">
    <source>
        <dbReference type="Proteomes" id="UP000012174"/>
    </source>
</evidence>
<dbReference type="PANTHER" id="PTHR34818:SF1">
    <property type="entry name" value="PROTEIN BLI-3"/>
    <property type="match status" value="1"/>
</dbReference>
<dbReference type="InterPro" id="IPR038725">
    <property type="entry name" value="YdaG_split_barrel_FMN-bd"/>
</dbReference>
<reference evidence="4" key="1">
    <citation type="journal article" date="2013" name="Genome Announc.">
        <title>Draft genome sequence of the grapevine dieback fungus Eutypa lata UCR-EL1.</title>
        <authorList>
            <person name="Blanco-Ulate B."/>
            <person name="Rolshausen P.E."/>
            <person name="Cantu D."/>
        </authorList>
    </citation>
    <scope>NUCLEOTIDE SEQUENCE [LARGE SCALE GENOMIC DNA]</scope>
    <source>
        <strain evidence="4">UCR-EL1</strain>
    </source>
</reference>
<dbReference type="OrthoDB" id="434253at2759"/>
<dbReference type="PANTHER" id="PTHR34818">
    <property type="entry name" value="PROTEIN BLI-3"/>
    <property type="match status" value="1"/>
</dbReference>
<proteinExistence type="predicted"/>
<keyword evidence="4" id="KW-1185">Reference proteome</keyword>
<feature type="compositionally biased region" description="Polar residues" evidence="1">
    <location>
        <begin position="1"/>
        <end position="12"/>
    </location>
</feature>
<evidence type="ECO:0000259" key="2">
    <source>
        <dbReference type="Pfam" id="PF16242"/>
    </source>
</evidence>
<dbReference type="Pfam" id="PF16242">
    <property type="entry name" value="Pyrid_ox_like"/>
    <property type="match status" value="1"/>
</dbReference>
<feature type="region of interest" description="Disordered" evidence="1">
    <location>
        <begin position="1"/>
        <end position="30"/>
    </location>
</feature>
<dbReference type="InterPro" id="IPR012349">
    <property type="entry name" value="Split_barrel_FMN-bd"/>
</dbReference>
<feature type="domain" description="General stress protein FMN-binding split barrel" evidence="2">
    <location>
        <begin position="32"/>
        <end position="188"/>
    </location>
</feature>
<dbReference type="EMBL" id="KB707179">
    <property type="protein sequence ID" value="EMR63751.1"/>
    <property type="molecule type" value="Genomic_DNA"/>
</dbReference>
<dbReference type="KEGG" id="ela:UCREL1_9293"/>
<feature type="compositionally biased region" description="Basic and acidic residues" evidence="1">
    <location>
        <begin position="17"/>
        <end position="30"/>
    </location>
</feature>